<dbReference type="SUPFAM" id="SSF111126">
    <property type="entry name" value="Ligand-binding domain in the NO signalling and Golgi transport"/>
    <property type="match status" value="1"/>
</dbReference>
<protein>
    <recommendedName>
        <fullName evidence="5">DUF2507 domain-containing protein</fullName>
    </recommendedName>
</protein>
<dbReference type="Proteomes" id="UP000032076">
    <property type="component" value="Unassembled WGS sequence"/>
</dbReference>
<dbReference type="PANTHER" id="PTHR35090:SF1">
    <property type="entry name" value="SLR0144 PROTEIN"/>
    <property type="match status" value="1"/>
</dbReference>
<name>A0A090J2Z0_9BACI</name>
<evidence type="ECO:0008006" key="5">
    <source>
        <dbReference type="Google" id="ProtNLM"/>
    </source>
</evidence>
<proteinExistence type="predicted"/>
<dbReference type="InterPro" id="IPR019642">
    <property type="entry name" value="DUF2507"/>
</dbReference>
<accession>A0A090J2Z0</accession>
<evidence type="ECO:0000313" key="3">
    <source>
        <dbReference type="Proteomes" id="UP000032076"/>
    </source>
</evidence>
<dbReference type="PATRIC" id="fig|35841.6.peg.647"/>
<dbReference type="Proteomes" id="UP000040576">
    <property type="component" value="Unassembled WGS sequence"/>
</dbReference>
<dbReference type="PANTHER" id="PTHR35090">
    <property type="entry name" value="DNA-DIRECTED RNA POLYMERASE SUBUNIT I"/>
    <property type="match status" value="1"/>
</dbReference>
<reference evidence="1 4" key="1">
    <citation type="submission" date="2014-07" db="EMBL/GenBank/DDBJ databases">
        <authorList>
            <person name="Wibberg Daniel"/>
        </authorList>
    </citation>
    <scope>NUCLEOTIDE SEQUENCE [LARGE SCALE GENOMIC DNA]</scope>
</reference>
<dbReference type="Pfam" id="PF10702">
    <property type="entry name" value="DUF2507"/>
    <property type="match status" value="1"/>
</dbReference>
<dbReference type="InterPro" id="IPR024096">
    <property type="entry name" value="NO_sig/Golgi_transp_ligand-bd"/>
</dbReference>
<dbReference type="RefSeq" id="WP_034771591.1">
    <property type="nucleotide sequence ID" value="NZ_CCRF01000067.1"/>
</dbReference>
<organism evidence="1 4">
    <name type="scientific">Caldibacillus thermoamylovorans</name>
    <dbReference type="NCBI Taxonomy" id="35841"/>
    <lineage>
        <taxon>Bacteria</taxon>
        <taxon>Bacillati</taxon>
        <taxon>Bacillota</taxon>
        <taxon>Bacilli</taxon>
        <taxon>Bacillales</taxon>
        <taxon>Bacillaceae</taxon>
        <taxon>Caldibacillus</taxon>
    </lineage>
</organism>
<dbReference type="AlphaFoldDB" id="A0A090J2Z0"/>
<keyword evidence="4" id="KW-1185">Reference proteome</keyword>
<gene>
    <name evidence="2" type="ORF">B4167_0805</name>
    <name evidence="1" type="ORF">BT1A1_2417</name>
</gene>
<reference evidence="2 3" key="2">
    <citation type="submission" date="2015-01" db="EMBL/GenBank/DDBJ databases">
        <title>Draft Genome Sequences of Four Bacillus thermoamylovorans Strains, Isolated From Food Products.</title>
        <authorList>
            <person name="Krawcyk A.O."/>
            <person name="Berendsen E.M."/>
            <person name="Eijlander R.T."/>
            <person name="de Jong A."/>
            <person name="Wells-Bennik M."/>
            <person name="Kuipers O.P."/>
        </authorList>
    </citation>
    <scope>NUCLEOTIDE SEQUENCE [LARGE SCALE GENOMIC DNA]</scope>
    <source>
        <strain evidence="2 3">B4167</strain>
    </source>
</reference>
<dbReference type="OrthoDB" id="2965348at2"/>
<dbReference type="STRING" id="35841.B4167_0805"/>
<sequence>MSKKSTKEINISELSVPAFGYELIREELLEELLGNEAPNILYWAGKRLARKYPLFSINEIIEFFINAGWGTLTVTDEKKDEMEFTLSSELIRNRLLTKTNPTFQLEAGFLAEQIQQMKKVYAESYEHSKKRDGTVVFTVKWDPML</sequence>
<evidence type="ECO:0000313" key="4">
    <source>
        <dbReference type="Proteomes" id="UP000040576"/>
    </source>
</evidence>
<dbReference type="EMBL" id="CCRF01000067">
    <property type="protein sequence ID" value="CEE02235.1"/>
    <property type="molecule type" value="Genomic_DNA"/>
</dbReference>
<dbReference type="EMBL" id="JXLU01000147">
    <property type="protein sequence ID" value="KIO70115.1"/>
    <property type="molecule type" value="Genomic_DNA"/>
</dbReference>
<evidence type="ECO:0000313" key="1">
    <source>
        <dbReference type="EMBL" id="CEE02235.1"/>
    </source>
</evidence>
<evidence type="ECO:0000313" key="2">
    <source>
        <dbReference type="EMBL" id="KIO70115.1"/>
    </source>
</evidence>
<dbReference type="eggNOG" id="COG1719">
    <property type="taxonomic scope" value="Bacteria"/>
</dbReference>
<dbReference type="Gene3D" id="3.30.1380.20">
    <property type="entry name" value="Trafficking protein particle complex subunit 3"/>
    <property type="match status" value="1"/>
</dbReference>